<evidence type="ECO:0000313" key="1">
    <source>
        <dbReference type="EnsemblMetazoa" id="RPRC002214-PA"/>
    </source>
</evidence>
<proteinExistence type="predicted"/>
<dbReference type="AlphaFoldDB" id="T1HDU2"/>
<name>T1HDU2_RHOPR</name>
<dbReference type="SUPFAM" id="SSF57667">
    <property type="entry name" value="beta-beta-alpha zinc fingers"/>
    <property type="match status" value="1"/>
</dbReference>
<dbReference type="Gene3D" id="3.30.160.60">
    <property type="entry name" value="Classic Zinc Finger"/>
    <property type="match status" value="1"/>
</dbReference>
<organism evidence="1 2">
    <name type="scientific">Rhodnius prolixus</name>
    <name type="common">Triatomid bug</name>
    <dbReference type="NCBI Taxonomy" id="13249"/>
    <lineage>
        <taxon>Eukaryota</taxon>
        <taxon>Metazoa</taxon>
        <taxon>Ecdysozoa</taxon>
        <taxon>Arthropoda</taxon>
        <taxon>Hexapoda</taxon>
        <taxon>Insecta</taxon>
        <taxon>Pterygota</taxon>
        <taxon>Neoptera</taxon>
        <taxon>Paraneoptera</taxon>
        <taxon>Hemiptera</taxon>
        <taxon>Heteroptera</taxon>
        <taxon>Panheteroptera</taxon>
        <taxon>Cimicomorpha</taxon>
        <taxon>Reduviidae</taxon>
        <taxon>Triatominae</taxon>
        <taxon>Rhodnius</taxon>
    </lineage>
</organism>
<reference evidence="1" key="1">
    <citation type="submission" date="2015-05" db="UniProtKB">
        <authorList>
            <consortium name="EnsemblMetazoa"/>
        </authorList>
    </citation>
    <scope>IDENTIFICATION</scope>
</reference>
<sequence>MMECEICGKVFDTVYLKNRHEQACTVRNQRHLCQKCGEGYSSKKTLIAHMRRCETSVIMRKRARIDVAQGQLYQIETAHGGTLKTFFLPCTEASDAVEFLCSQTETLHRLLRECLEETDAPLKYNLVLEATFENPKGETCDRAFKTKNK</sequence>
<dbReference type="InParanoid" id="T1HDU2"/>
<evidence type="ECO:0000313" key="2">
    <source>
        <dbReference type="Proteomes" id="UP000015103"/>
    </source>
</evidence>
<dbReference type="VEuPathDB" id="VectorBase:RPRC002214"/>
<dbReference type="InterPro" id="IPR013087">
    <property type="entry name" value="Znf_C2H2_type"/>
</dbReference>
<dbReference type="EnsemblMetazoa" id="RPRC002214-RA">
    <property type="protein sequence ID" value="RPRC002214-PA"/>
    <property type="gene ID" value="RPRC002214"/>
</dbReference>
<dbReference type="EMBL" id="ACPB03016816">
    <property type="status" value="NOT_ANNOTATED_CDS"/>
    <property type="molecule type" value="Genomic_DNA"/>
</dbReference>
<protein>
    <submittedName>
        <fullName evidence="1">C2H2-type domain-containing protein</fullName>
    </submittedName>
</protein>
<keyword evidence="2" id="KW-1185">Reference proteome</keyword>
<accession>T1HDU2</accession>
<dbReference type="Pfam" id="PF00096">
    <property type="entry name" value="zf-C2H2"/>
    <property type="match status" value="1"/>
</dbReference>
<dbReference type="InterPro" id="IPR036236">
    <property type="entry name" value="Znf_C2H2_sf"/>
</dbReference>
<dbReference type="HOGENOM" id="CLU_1754352_0_0_1"/>
<dbReference type="Proteomes" id="UP000015103">
    <property type="component" value="Unassembled WGS sequence"/>
</dbReference>